<dbReference type="Gene3D" id="1.10.260.40">
    <property type="entry name" value="lambda repressor-like DNA-binding domains"/>
    <property type="match status" value="1"/>
</dbReference>
<protein>
    <recommendedName>
        <fullName evidence="3">XRE family transcriptional regulator</fullName>
    </recommendedName>
</protein>
<dbReference type="Proteomes" id="UP000305511">
    <property type="component" value="Unassembled WGS sequence"/>
</dbReference>
<sequence>MKEKLTMRNKKFTEETIQRQEKVKEWLDTLEGYYGVKMTSVANAVGIHYQNLHNFRKGQRTISEEKLSGLEELLQVKYGKLFEEEL</sequence>
<dbReference type="SUPFAM" id="SSF47413">
    <property type="entry name" value="lambda repressor-like DNA-binding domains"/>
    <property type="match status" value="1"/>
</dbReference>
<proteinExistence type="predicted"/>
<dbReference type="AlphaFoldDB" id="A0A4V1MMZ9"/>
<dbReference type="EMBL" id="SIYF01000877">
    <property type="protein sequence ID" value="TKK53348.1"/>
    <property type="molecule type" value="Genomic_DNA"/>
</dbReference>
<accession>A0A4V1MMZ9</accession>
<comment type="caution">
    <text evidence="1">The sequence shown here is derived from an EMBL/GenBank/DDBJ whole genome shotgun (WGS) entry which is preliminary data.</text>
</comment>
<evidence type="ECO:0000313" key="1">
    <source>
        <dbReference type="EMBL" id="TKK53348.1"/>
    </source>
</evidence>
<organism evidence="1 2">
    <name type="scientific">Enterococcus faecalis</name>
    <name type="common">Streptococcus faecalis</name>
    <dbReference type="NCBI Taxonomy" id="1351"/>
    <lineage>
        <taxon>Bacteria</taxon>
        <taxon>Bacillati</taxon>
        <taxon>Bacillota</taxon>
        <taxon>Bacilli</taxon>
        <taxon>Lactobacillales</taxon>
        <taxon>Enterococcaceae</taxon>
        <taxon>Enterococcus</taxon>
    </lineage>
</organism>
<dbReference type="GO" id="GO:0003677">
    <property type="term" value="F:DNA binding"/>
    <property type="evidence" value="ECO:0007669"/>
    <property type="project" value="InterPro"/>
</dbReference>
<dbReference type="InterPro" id="IPR010982">
    <property type="entry name" value="Lambda_DNA-bd_dom_sf"/>
</dbReference>
<evidence type="ECO:0000313" key="2">
    <source>
        <dbReference type="Proteomes" id="UP000305511"/>
    </source>
</evidence>
<name>A0A4V1MMZ9_ENTFL</name>
<reference evidence="1 2" key="1">
    <citation type="submission" date="2019-02" db="EMBL/GenBank/DDBJ databases">
        <title>Bacteria dissemination in different level of health care in South Africa: the effectiveness of infections prevention and control.</title>
        <authorList>
            <person name="Shobo C."/>
            <person name="Amoako D.G."/>
            <person name="Allam M."/>
            <person name="Ismail A."/>
            <person name="Bester L.A."/>
            <person name="Essack S.Y."/>
        </authorList>
    </citation>
    <scope>NUCLEOTIDE SEQUENCE [LARGE SCALE GENOMIC DNA]</scope>
    <source>
        <strain evidence="1 2">2SIL2</strain>
    </source>
</reference>
<evidence type="ECO:0008006" key="3">
    <source>
        <dbReference type="Google" id="ProtNLM"/>
    </source>
</evidence>
<gene>
    <name evidence="1" type="ORF">EY666_20480</name>
</gene>